<evidence type="ECO:0000256" key="2">
    <source>
        <dbReference type="SAM" id="Phobius"/>
    </source>
</evidence>
<name>A0A6A6BA68_9PEZI</name>
<protein>
    <submittedName>
        <fullName evidence="3">Uncharacterized protein</fullName>
    </submittedName>
</protein>
<gene>
    <name evidence="3" type="ORF">K452DRAFT_299529</name>
</gene>
<keyword evidence="4" id="KW-1185">Reference proteome</keyword>
<feature type="compositionally biased region" description="Basic and acidic residues" evidence="1">
    <location>
        <begin position="249"/>
        <end position="258"/>
    </location>
</feature>
<organism evidence="3 4">
    <name type="scientific">Aplosporella prunicola CBS 121167</name>
    <dbReference type="NCBI Taxonomy" id="1176127"/>
    <lineage>
        <taxon>Eukaryota</taxon>
        <taxon>Fungi</taxon>
        <taxon>Dikarya</taxon>
        <taxon>Ascomycota</taxon>
        <taxon>Pezizomycotina</taxon>
        <taxon>Dothideomycetes</taxon>
        <taxon>Dothideomycetes incertae sedis</taxon>
        <taxon>Botryosphaeriales</taxon>
        <taxon>Aplosporellaceae</taxon>
        <taxon>Aplosporella</taxon>
    </lineage>
</organism>
<feature type="transmembrane region" description="Helical" evidence="2">
    <location>
        <begin position="25"/>
        <end position="46"/>
    </location>
</feature>
<keyword evidence="2" id="KW-1133">Transmembrane helix</keyword>
<accession>A0A6A6BA68</accession>
<keyword evidence="2" id="KW-0812">Transmembrane</keyword>
<dbReference type="RefSeq" id="XP_033395847.1">
    <property type="nucleotide sequence ID" value="XM_033542235.1"/>
</dbReference>
<proteinExistence type="predicted"/>
<reference evidence="3" key="1">
    <citation type="journal article" date="2020" name="Stud. Mycol.">
        <title>101 Dothideomycetes genomes: a test case for predicting lifestyles and emergence of pathogens.</title>
        <authorList>
            <person name="Haridas S."/>
            <person name="Albert R."/>
            <person name="Binder M."/>
            <person name="Bloem J."/>
            <person name="Labutti K."/>
            <person name="Salamov A."/>
            <person name="Andreopoulos B."/>
            <person name="Baker S."/>
            <person name="Barry K."/>
            <person name="Bills G."/>
            <person name="Bluhm B."/>
            <person name="Cannon C."/>
            <person name="Castanera R."/>
            <person name="Culley D."/>
            <person name="Daum C."/>
            <person name="Ezra D."/>
            <person name="Gonzalez J."/>
            <person name="Henrissat B."/>
            <person name="Kuo A."/>
            <person name="Liang C."/>
            <person name="Lipzen A."/>
            <person name="Lutzoni F."/>
            <person name="Magnuson J."/>
            <person name="Mondo S."/>
            <person name="Nolan M."/>
            <person name="Ohm R."/>
            <person name="Pangilinan J."/>
            <person name="Park H.-J."/>
            <person name="Ramirez L."/>
            <person name="Alfaro M."/>
            <person name="Sun H."/>
            <person name="Tritt A."/>
            <person name="Yoshinaga Y."/>
            <person name="Zwiers L.-H."/>
            <person name="Turgeon B."/>
            <person name="Goodwin S."/>
            <person name="Spatafora J."/>
            <person name="Crous P."/>
            <person name="Grigoriev I."/>
        </authorList>
    </citation>
    <scope>NUCLEOTIDE SEQUENCE</scope>
    <source>
        <strain evidence="3">CBS 121167</strain>
    </source>
</reference>
<sequence>MSPQPQPPQPTYPSLPDLPWPPKPLIILLVLLGALLASAALIVYLMHVPPPPFSHTIAGRAWKGFVRCYYRYYHNNNYYYYHDINYYGNGDADESADADTVELARLRPGVEGGRTTALSSPFLDSAVASPVLRGRGGGVSTPATACEAGIAAWDTGIDTRTGSDFDTNSDAGARFNFSFRRGPRDAGAYTAVHATGEDDDSTSDHDREQHQELPPWLARIARAMDRAAEELARLTQGDGGEGELVMRVTAEERGGGVE</sequence>
<evidence type="ECO:0000256" key="1">
    <source>
        <dbReference type="SAM" id="MobiDB-lite"/>
    </source>
</evidence>
<evidence type="ECO:0000313" key="3">
    <source>
        <dbReference type="EMBL" id="KAF2140134.1"/>
    </source>
</evidence>
<dbReference type="EMBL" id="ML995490">
    <property type="protein sequence ID" value="KAF2140134.1"/>
    <property type="molecule type" value="Genomic_DNA"/>
</dbReference>
<dbReference type="GeneID" id="54299732"/>
<keyword evidence="2" id="KW-0472">Membrane</keyword>
<dbReference type="Proteomes" id="UP000799438">
    <property type="component" value="Unassembled WGS sequence"/>
</dbReference>
<feature type="region of interest" description="Disordered" evidence="1">
    <location>
        <begin position="233"/>
        <end position="258"/>
    </location>
</feature>
<evidence type="ECO:0000313" key="4">
    <source>
        <dbReference type="Proteomes" id="UP000799438"/>
    </source>
</evidence>
<dbReference type="AlphaFoldDB" id="A0A6A6BA68"/>